<dbReference type="InterPro" id="IPR014729">
    <property type="entry name" value="Rossmann-like_a/b/a_fold"/>
</dbReference>
<dbReference type="EMBL" id="VSSQ01052975">
    <property type="protein sequence ID" value="MPN07022.1"/>
    <property type="molecule type" value="Genomic_DNA"/>
</dbReference>
<dbReference type="EC" id="2.8.1.4" evidence="4"/>
<organism evidence="4">
    <name type="scientific">bioreactor metagenome</name>
    <dbReference type="NCBI Taxonomy" id="1076179"/>
    <lineage>
        <taxon>unclassified sequences</taxon>
        <taxon>metagenomes</taxon>
        <taxon>ecological metagenomes</taxon>
    </lineage>
</organism>
<name>A0A645F0J9_9ZZZZ</name>
<dbReference type="GO" id="GO:0005829">
    <property type="term" value="C:cytosol"/>
    <property type="evidence" value="ECO:0007669"/>
    <property type="project" value="TreeGrafter"/>
</dbReference>
<dbReference type="Pfam" id="PF02568">
    <property type="entry name" value="ThiI"/>
    <property type="match status" value="1"/>
</dbReference>
<dbReference type="PANTHER" id="PTHR43209:SF1">
    <property type="entry name" value="TRNA SULFURTRANSFERASE"/>
    <property type="match status" value="1"/>
</dbReference>
<feature type="domain" description="Thil AANH" evidence="3">
    <location>
        <begin position="1"/>
        <end position="101"/>
    </location>
</feature>
<dbReference type="SUPFAM" id="SSF52402">
    <property type="entry name" value="Adenine nucleotide alpha hydrolases-like"/>
    <property type="match status" value="1"/>
</dbReference>
<keyword evidence="2" id="KW-0067">ATP-binding</keyword>
<reference evidence="4" key="1">
    <citation type="submission" date="2019-08" db="EMBL/GenBank/DDBJ databases">
        <authorList>
            <person name="Kucharzyk K."/>
            <person name="Murdoch R.W."/>
            <person name="Higgins S."/>
            <person name="Loffler F."/>
        </authorList>
    </citation>
    <scope>NUCLEOTIDE SEQUENCE</scope>
</reference>
<evidence type="ECO:0000256" key="2">
    <source>
        <dbReference type="ARBA" id="ARBA00022840"/>
    </source>
</evidence>
<accession>A0A645F0J9</accession>
<comment type="caution">
    <text evidence="4">The sequence shown here is derived from an EMBL/GenBank/DDBJ whole genome shotgun (WGS) entry which is preliminary data.</text>
</comment>
<evidence type="ECO:0000259" key="3">
    <source>
        <dbReference type="Pfam" id="PF02568"/>
    </source>
</evidence>
<dbReference type="GO" id="GO:0002937">
    <property type="term" value="P:tRNA 4-thiouridine biosynthesis"/>
    <property type="evidence" value="ECO:0007669"/>
    <property type="project" value="TreeGrafter"/>
</dbReference>
<dbReference type="GO" id="GO:0004810">
    <property type="term" value="F:CCA tRNA nucleotidyltransferase activity"/>
    <property type="evidence" value="ECO:0007669"/>
    <property type="project" value="InterPro"/>
</dbReference>
<keyword evidence="4" id="KW-0808">Transferase</keyword>
<dbReference type="InterPro" id="IPR020536">
    <property type="entry name" value="ThiI_AANH"/>
</dbReference>
<dbReference type="Gene3D" id="3.40.50.620">
    <property type="entry name" value="HUPs"/>
    <property type="match status" value="1"/>
</dbReference>
<dbReference type="InterPro" id="IPR050102">
    <property type="entry name" value="tRNA_sulfurtransferase_ThiI"/>
</dbReference>
<protein>
    <submittedName>
        <fullName evidence="4">Putative tRNA sulfurtransferase</fullName>
        <ecNumber evidence="4">2.8.1.4</ecNumber>
    </submittedName>
</protein>
<dbReference type="PANTHER" id="PTHR43209">
    <property type="entry name" value="TRNA SULFURTRANSFERASE"/>
    <property type="match status" value="1"/>
</dbReference>
<dbReference type="GO" id="GO:0005524">
    <property type="term" value="F:ATP binding"/>
    <property type="evidence" value="ECO:0007669"/>
    <property type="project" value="UniProtKB-KW"/>
</dbReference>
<evidence type="ECO:0000313" key="4">
    <source>
        <dbReference type="EMBL" id="MPN07022.1"/>
    </source>
</evidence>
<keyword evidence="1" id="KW-0547">Nucleotide-binding</keyword>
<sequence>MMYREAYEIMKKEGASGIITGSSLGQVASQTAANMHAEIYQLAIPIYHPLIAFDKTEIMDIARRIGTYDISIRPAGSCTAVPERPEVKANYNLIVLEEKRLDIEKMVGEALKAAKVLKL</sequence>
<dbReference type="AlphaFoldDB" id="A0A645F0J9"/>
<dbReference type="GO" id="GO:0052837">
    <property type="term" value="P:thiazole biosynthetic process"/>
    <property type="evidence" value="ECO:0007669"/>
    <property type="project" value="TreeGrafter"/>
</dbReference>
<proteinExistence type="predicted"/>
<dbReference type="GO" id="GO:0140741">
    <property type="term" value="F:tRNA-uracil-4 sulfurtransferase activity"/>
    <property type="evidence" value="ECO:0007669"/>
    <property type="project" value="UniProtKB-EC"/>
</dbReference>
<gene>
    <name evidence="4" type="primary">thiI_21</name>
    <name evidence="4" type="ORF">SDC9_154281</name>
</gene>
<evidence type="ECO:0000256" key="1">
    <source>
        <dbReference type="ARBA" id="ARBA00022741"/>
    </source>
</evidence>